<dbReference type="Pfam" id="PF08673">
    <property type="entry name" value="RsbU_N"/>
    <property type="match status" value="1"/>
</dbReference>
<evidence type="ECO:0000313" key="3">
    <source>
        <dbReference type="EMBL" id="VDC19949.1"/>
    </source>
</evidence>
<dbReference type="EC" id="3.1.3.3" evidence="3"/>
<keyword evidence="4" id="KW-1185">Reference proteome</keyword>
<dbReference type="FunFam" id="3.60.40.10:FF:000045">
    <property type="entry name" value="Stage II sporulation protein E"/>
    <property type="match status" value="1"/>
</dbReference>
<dbReference type="EMBL" id="UXAV01000018">
    <property type="protein sequence ID" value="VDC19949.1"/>
    <property type="molecule type" value="Genomic_DNA"/>
</dbReference>
<proteinExistence type="predicted"/>
<dbReference type="Pfam" id="PF07228">
    <property type="entry name" value="SpoIIE"/>
    <property type="match status" value="1"/>
</dbReference>
<evidence type="ECO:0000313" key="4">
    <source>
        <dbReference type="Proteomes" id="UP000270468"/>
    </source>
</evidence>
<evidence type="ECO:0000256" key="1">
    <source>
        <dbReference type="ARBA" id="ARBA00022801"/>
    </source>
</evidence>
<dbReference type="AlphaFoldDB" id="A0A3P5WWV6"/>
<keyword evidence="1 3" id="KW-0378">Hydrolase</keyword>
<protein>
    <submittedName>
        <fullName evidence="3">Phosphoserine phosphatase RsbU</fullName>
        <ecNumber evidence="3">3.1.3.3</ecNumber>
    </submittedName>
</protein>
<dbReference type="OrthoDB" id="311592at2"/>
<reference evidence="3 4" key="1">
    <citation type="submission" date="2018-11" db="EMBL/GenBank/DDBJ databases">
        <authorList>
            <person name="Criscuolo A."/>
        </authorList>
    </citation>
    <scope>NUCLEOTIDE SEQUENCE [LARGE SCALE GENOMIC DNA]</scope>
    <source>
        <strain evidence="3">ATB-66</strain>
    </source>
</reference>
<dbReference type="Gene3D" id="1.10.1240.30">
    <property type="entry name" value="KaiA/RbsU domain"/>
    <property type="match status" value="1"/>
</dbReference>
<dbReference type="SMART" id="SM00331">
    <property type="entry name" value="PP2C_SIG"/>
    <property type="match status" value="1"/>
</dbReference>
<dbReference type="PANTHER" id="PTHR43156">
    <property type="entry name" value="STAGE II SPORULATION PROTEIN E-RELATED"/>
    <property type="match status" value="1"/>
</dbReference>
<dbReference type="InterPro" id="IPR017944">
    <property type="entry name" value="KaiA/RbsU_helical_domain_sf"/>
</dbReference>
<dbReference type="RefSeq" id="WP_124068849.1">
    <property type="nucleotide sequence ID" value="NZ_CBCRXF010000010.1"/>
</dbReference>
<sequence length="337" mass="38276">MPLEVGKQYKELLKQYIDSQSEEDLYLGQQISRKFIEKEIPPEDVISIHKNALTDVFPEMQDQVAHSFDFLIEMMIHYGLALREHQSLIQKQEEMQMEMVLATKVQSTLLKTKIPDFKGLDIGFLTEPAKQMSGDYIYFLNDNRNEACVAVADVIGKGIPAALCMSMIKFGMDSLQNENTNPYHVLDVINRIVEKSVDDSMFISMFYGKYNADDSSFSYASAGHEPALLYKASLGDFIELDAKGLLLGVQQDVVYEEKSVVLEAGDFIAMMTDGVTEIRTETGFINEEKIKSLLMEVKDESAQSIADTVFSKLNQLQNYELRDDFTLVIFKKEIEKV</sequence>
<dbReference type="InterPro" id="IPR036457">
    <property type="entry name" value="PPM-type-like_dom_sf"/>
</dbReference>
<dbReference type="Gene3D" id="3.60.40.10">
    <property type="entry name" value="PPM-type phosphatase domain"/>
    <property type="match status" value="1"/>
</dbReference>
<evidence type="ECO:0000259" key="2">
    <source>
        <dbReference type="SMART" id="SM00331"/>
    </source>
</evidence>
<dbReference type="InterPro" id="IPR052016">
    <property type="entry name" value="Bact_Sigma-Reg"/>
</dbReference>
<dbReference type="SUPFAM" id="SSF101215">
    <property type="entry name" value="KaiA/RbsU domain"/>
    <property type="match status" value="1"/>
</dbReference>
<dbReference type="GO" id="GO:0016791">
    <property type="term" value="F:phosphatase activity"/>
    <property type="evidence" value="ECO:0007669"/>
    <property type="project" value="TreeGrafter"/>
</dbReference>
<feature type="domain" description="PPM-type phosphatase" evidence="2">
    <location>
        <begin position="117"/>
        <end position="332"/>
    </location>
</feature>
<accession>A0A3P5WWV6</accession>
<dbReference type="SUPFAM" id="SSF81606">
    <property type="entry name" value="PP2C-like"/>
    <property type="match status" value="1"/>
</dbReference>
<organism evidence="3 4">
    <name type="scientific">Filibacter tadaridae</name>
    <dbReference type="NCBI Taxonomy" id="2483811"/>
    <lineage>
        <taxon>Bacteria</taxon>
        <taxon>Bacillati</taxon>
        <taxon>Bacillota</taxon>
        <taxon>Bacilli</taxon>
        <taxon>Bacillales</taxon>
        <taxon>Caryophanaceae</taxon>
        <taxon>Filibacter</taxon>
    </lineage>
</organism>
<dbReference type="PANTHER" id="PTHR43156:SF15">
    <property type="entry name" value="PHOSPHOSERINE PHOSPHATASE RSBU"/>
    <property type="match status" value="1"/>
</dbReference>
<dbReference type="InterPro" id="IPR001932">
    <property type="entry name" value="PPM-type_phosphatase-like_dom"/>
</dbReference>
<dbReference type="Proteomes" id="UP000270468">
    <property type="component" value="Unassembled WGS sequence"/>
</dbReference>
<dbReference type="InterPro" id="IPR014787">
    <property type="entry name" value="PSer_Pase_RsbU_N"/>
</dbReference>
<gene>
    <name evidence="3" type="primary">rsbU</name>
    <name evidence="3" type="ORF">FILTAD_00395</name>
</gene>
<name>A0A3P5WWV6_9BACL</name>